<dbReference type="GO" id="GO:0005634">
    <property type="term" value="C:nucleus"/>
    <property type="evidence" value="ECO:0007669"/>
    <property type="project" value="UniProtKB-SubCell"/>
</dbReference>
<feature type="compositionally biased region" description="Basic and acidic residues" evidence="6">
    <location>
        <begin position="895"/>
        <end position="907"/>
    </location>
</feature>
<feature type="region of interest" description="Disordered" evidence="6">
    <location>
        <begin position="183"/>
        <end position="209"/>
    </location>
</feature>
<sequence length="1382" mass="154575">MAMSPKQEEEEEERELSGSEDDDVLDEDMEALRRACMITGTNPDDAAAAAAGGGSNSDEDENADEDNDGEDLVLLQNIRNRFSIPSVASEPLSMKPLCTLPLSMSDEEGDDDFETLRAVQKRFAAYDNDALKNFSEKQEQVCCMSPQKKASNDLVVDTFDVCKGLLDSQFACQTTHLLDDHLEEPPSTSIEWHQTDSSKPSTSEPSYSSFPKSAKVFMDAIKKNRSFQKSLRSKLIQIEAKIEENKKLKERVKILKDFQINCKRRTGRALSQKKDSRVQLISVKKSLPSKDSKVHEKKIPAMYYGPIENSHVANYRIASTQLPLSLERKKWSEVEKKNLEKGIRQQFQETALQIMLDQLSGTGESSGNLNDLDNILLSIKHLDITPDNMREFLPKVNWEQLASMYVAGRSGAECEARWLNFEDPLINCNPWTAQEDKNLLILVQKKGISNWFDIAVSLGTNRTPFQCLTRYQRSLNVSILKREWTKDEDAKLRSAVEAYGEGDWQFVASVLEGWTGTQCSNRWKKSLHPTRERVGRWTPDEDKRLKVAQMLFGPRNWKKIAQFVPGRTEVQCRERWVNSLDPSLNWGKWTAEEDSKLREATVKHGHCWSKVAAALPRRTDNMCRRRWKRLHPDEVHLLQAARKMQKAALICNFVDRESERPALGLNDFCPLMITSGEKVNHCKEQSGKLRRGLISGKKRIKPSCKVTKNRRSKKSTENAQTGTEEGLEINNHDEVETFDEPEATIEQGSENNNSTKPGQDHPPSPQISSENGKGLTGPDGKRKKQSRKPRSTRKEHTEPDEVRECLPLQPESLNLTSNGDGIEPLAETNTTSTDTRGVSKRKYSKNVRTTNLENNNLMKPGQDRPSSPQISSENGKGLTGANGKRMKQSRKPRSTRKEHTDPVEVRELLPVQPESLNLTSNSDGIEPLARTNTILTDTRRVSKRKCSREVSENNNLMKPGQDCPLSPEISSENGKGLIGPDSKRKKQSRKLRSTRQEDSAPAVRECLPFQPESFNLTSNGDGIEPLAGTNTSLTNSRRVSKRKYSTNISTTNSEELQSTTAHSGKSLLTGTDDVKHQRNGSSCMDTTQLLMTNVEDVTLDGNTLCNGKKGTEPAGVFEDVLPVPPQDNELQKVKPRTRGTSHSDQNFGRADDEILLVRSTSKKLKRRKLLVNDCQNKTSLSPSVIQESELFPVVTLHDGNSVLSAMQDDELTCCDGGTSEKLSACNRESSLLLEQCTAVPTENEPGSENLVGGQTVACEELVKEMVSVDAQSGNNDDDTSLASLVQKKLKKERQTSKRGTRACLPSSLIRGSQLLSKRVNQLQDGDYTSSVPSGLDPLTGPEVAFDKQQREEAEDDNVVGDMTLSCFVQNKSKKRRLQSTDK</sequence>
<evidence type="ECO:0000256" key="3">
    <source>
        <dbReference type="ARBA" id="ARBA00023125"/>
    </source>
</evidence>
<feature type="compositionally biased region" description="Basic and acidic residues" evidence="6">
    <location>
        <begin position="792"/>
        <end position="804"/>
    </location>
</feature>
<feature type="compositionally biased region" description="Basic residues" evidence="6">
    <location>
        <begin position="983"/>
        <end position="993"/>
    </location>
</feature>
<feature type="domain" description="HTH myb-type" evidence="8">
    <location>
        <begin position="535"/>
        <end position="584"/>
    </location>
</feature>
<feature type="compositionally biased region" description="Basic residues" evidence="6">
    <location>
        <begin position="688"/>
        <end position="713"/>
    </location>
</feature>
<dbReference type="GO" id="GO:0042796">
    <property type="term" value="P:snRNA transcription by RNA polymerase III"/>
    <property type="evidence" value="ECO:0007669"/>
    <property type="project" value="TreeGrafter"/>
</dbReference>
<dbReference type="SUPFAM" id="SSF46689">
    <property type="entry name" value="Homeodomain-like"/>
    <property type="match status" value="3"/>
</dbReference>
<feature type="compositionally biased region" description="Polar residues" evidence="6">
    <location>
        <begin position="914"/>
        <end position="923"/>
    </location>
</feature>
<keyword evidence="3" id="KW-0238">DNA-binding</keyword>
<feature type="compositionally biased region" description="Basic residues" evidence="6">
    <location>
        <begin position="781"/>
        <end position="791"/>
    </location>
</feature>
<feature type="compositionally biased region" description="Polar residues" evidence="6">
    <location>
        <begin position="827"/>
        <end position="836"/>
    </location>
</feature>
<evidence type="ECO:0000256" key="6">
    <source>
        <dbReference type="SAM" id="MobiDB-lite"/>
    </source>
</evidence>
<feature type="compositionally biased region" description="Polar residues" evidence="6">
    <location>
        <begin position="846"/>
        <end position="857"/>
    </location>
</feature>
<protein>
    <submittedName>
        <fullName evidence="9">Myb-like protein L</fullName>
    </submittedName>
</protein>
<feature type="compositionally biased region" description="Basic residues" evidence="6">
    <location>
        <begin position="884"/>
        <end position="894"/>
    </location>
</feature>
<feature type="domain" description="Myb-like" evidence="7">
    <location>
        <begin position="581"/>
        <end position="631"/>
    </location>
</feature>
<evidence type="ECO:0000256" key="2">
    <source>
        <dbReference type="ARBA" id="ARBA00023015"/>
    </source>
</evidence>
<evidence type="ECO:0000313" key="10">
    <source>
        <dbReference type="Proteomes" id="UP000030645"/>
    </source>
</evidence>
<dbReference type="InterPro" id="IPR017930">
    <property type="entry name" value="Myb_dom"/>
</dbReference>
<evidence type="ECO:0000259" key="7">
    <source>
        <dbReference type="PROSITE" id="PS50090"/>
    </source>
</evidence>
<feature type="region of interest" description="Disordered" evidence="6">
    <location>
        <begin position="684"/>
        <end position="1076"/>
    </location>
</feature>
<dbReference type="SMART" id="SM00717">
    <property type="entry name" value="SANT"/>
    <property type="match status" value="5"/>
</dbReference>
<dbReference type="eggNOG" id="KOG0048">
    <property type="taxonomic scope" value="Eukaryota"/>
</dbReference>
<organism evidence="9 10">
    <name type="scientific">Morus notabilis</name>
    <dbReference type="NCBI Taxonomy" id="981085"/>
    <lineage>
        <taxon>Eukaryota</taxon>
        <taxon>Viridiplantae</taxon>
        <taxon>Streptophyta</taxon>
        <taxon>Embryophyta</taxon>
        <taxon>Tracheophyta</taxon>
        <taxon>Spermatophyta</taxon>
        <taxon>Magnoliopsida</taxon>
        <taxon>eudicotyledons</taxon>
        <taxon>Gunneridae</taxon>
        <taxon>Pentapetalae</taxon>
        <taxon>rosids</taxon>
        <taxon>fabids</taxon>
        <taxon>Rosales</taxon>
        <taxon>Moraceae</taxon>
        <taxon>Moreae</taxon>
        <taxon>Morus</taxon>
    </lineage>
</organism>
<dbReference type="OrthoDB" id="2143914at2759"/>
<feature type="domain" description="HTH myb-type" evidence="8">
    <location>
        <begin position="476"/>
        <end position="531"/>
    </location>
</feature>
<feature type="region of interest" description="Disordered" evidence="6">
    <location>
        <begin position="1118"/>
        <end position="1146"/>
    </location>
</feature>
<evidence type="ECO:0000259" key="8">
    <source>
        <dbReference type="PROSITE" id="PS51294"/>
    </source>
</evidence>
<dbReference type="FunFam" id="1.10.10.60:FF:000016">
    <property type="entry name" value="Transcriptional activator Myb isoform A"/>
    <property type="match status" value="1"/>
</dbReference>
<dbReference type="Pfam" id="PF13921">
    <property type="entry name" value="Myb_DNA-bind_6"/>
    <property type="match status" value="1"/>
</dbReference>
<dbReference type="Gene3D" id="1.10.10.60">
    <property type="entry name" value="Homeodomain-like"/>
    <property type="match status" value="4"/>
</dbReference>
<dbReference type="InterPro" id="IPR001005">
    <property type="entry name" value="SANT/Myb"/>
</dbReference>
<evidence type="ECO:0000256" key="4">
    <source>
        <dbReference type="ARBA" id="ARBA00023163"/>
    </source>
</evidence>
<dbReference type="GO" id="GO:0001006">
    <property type="term" value="F:RNA polymerase III type 3 promoter sequence-specific DNA binding"/>
    <property type="evidence" value="ECO:0007669"/>
    <property type="project" value="TreeGrafter"/>
</dbReference>
<dbReference type="PROSITE" id="PS50090">
    <property type="entry name" value="MYB_LIKE"/>
    <property type="match status" value="4"/>
</dbReference>
<feature type="compositionally biased region" description="Acidic residues" evidence="6">
    <location>
        <begin position="57"/>
        <end position="67"/>
    </location>
</feature>
<keyword evidence="4" id="KW-0804">Transcription</keyword>
<comment type="subcellular location">
    <subcellularLocation>
        <location evidence="1">Nucleus</location>
    </subcellularLocation>
</comment>
<feature type="domain" description="Myb-like" evidence="7">
    <location>
        <begin position="423"/>
        <end position="475"/>
    </location>
</feature>
<feature type="compositionally biased region" description="Polar residues" evidence="6">
    <location>
        <begin position="1045"/>
        <end position="1069"/>
    </location>
</feature>
<feature type="compositionally biased region" description="Polar residues" evidence="6">
    <location>
        <begin position="1028"/>
        <end position="1037"/>
    </location>
</feature>
<dbReference type="CDD" id="cd00167">
    <property type="entry name" value="SANT"/>
    <property type="match status" value="4"/>
</dbReference>
<dbReference type="PANTHER" id="PTHR46621">
    <property type="entry name" value="SNRNA-ACTIVATING PROTEIN COMPLEX SUBUNIT 4"/>
    <property type="match status" value="1"/>
</dbReference>
<feature type="domain" description="HTH myb-type" evidence="8">
    <location>
        <begin position="587"/>
        <end position="635"/>
    </location>
</feature>
<feature type="region of interest" description="Disordered" evidence="6">
    <location>
        <begin position="1"/>
        <end position="67"/>
    </location>
</feature>
<gene>
    <name evidence="9" type="ORF">L484_017400</name>
</gene>
<dbReference type="PROSITE" id="PS51294">
    <property type="entry name" value="HTH_MYB"/>
    <property type="match status" value="3"/>
</dbReference>
<name>W9RFI8_9ROSA</name>
<keyword evidence="10" id="KW-1185">Reference proteome</keyword>
<keyword evidence="2" id="KW-0805">Transcription regulation</keyword>
<feature type="domain" description="Myb-like" evidence="7">
    <location>
        <begin position="476"/>
        <end position="527"/>
    </location>
</feature>
<dbReference type="PANTHER" id="PTHR46621:SF1">
    <property type="entry name" value="SNRNA-ACTIVATING PROTEIN COMPLEX SUBUNIT 4"/>
    <property type="match status" value="1"/>
</dbReference>
<evidence type="ECO:0000313" key="9">
    <source>
        <dbReference type="EMBL" id="EXB69122.1"/>
    </source>
</evidence>
<proteinExistence type="predicted"/>
<dbReference type="EMBL" id="KE344582">
    <property type="protein sequence ID" value="EXB69122.1"/>
    <property type="molecule type" value="Genomic_DNA"/>
</dbReference>
<dbReference type="InterPro" id="IPR009057">
    <property type="entry name" value="Homeodomain-like_sf"/>
</dbReference>
<dbReference type="Proteomes" id="UP000030645">
    <property type="component" value="Unassembled WGS sequence"/>
</dbReference>
<feature type="compositionally biased region" description="Low complexity" evidence="6">
    <location>
        <begin position="197"/>
        <end position="209"/>
    </location>
</feature>
<feature type="domain" description="Myb-like" evidence="7">
    <location>
        <begin position="529"/>
        <end position="580"/>
    </location>
</feature>
<feature type="compositionally biased region" description="Polar residues" evidence="6">
    <location>
        <begin position="746"/>
        <end position="757"/>
    </location>
</feature>
<dbReference type="Pfam" id="PF00249">
    <property type="entry name" value="Myb_DNA-binding"/>
    <property type="match status" value="2"/>
</dbReference>
<feature type="compositionally biased region" description="Polar residues" evidence="6">
    <location>
        <begin position="864"/>
        <end position="874"/>
    </location>
</feature>
<evidence type="ECO:0000256" key="5">
    <source>
        <dbReference type="ARBA" id="ARBA00023242"/>
    </source>
</evidence>
<evidence type="ECO:0000256" key="1">
    <source>
        <dbReference type="ARBA" id="ARBA00004123"/>
    </source>
</evidence>
<feature type="compositionally biased region" description="Acidic residues" evidence="6">
    <location>
        <begin position="8"/>
        <end position="29"/>
    </location>
</feature>
<dbReference type="KEGG" id="mnt:21400403"/>
<dbReference type="GO" id="GO:0019185">
    <property type="term" value="C:snRNA-activating protein complex"/>
    <property type="evidence" value="ECO:0007669"/>
    <property type="project" value="TreeGrafter"/>
</dbReference>
<reference evidence="10" key="1">
    <citation type="submission" date="2013-01" db="EMBL/GenBank/DDBJ databases">
        <title>Draft Genome Sequence of a Mulberry Tree, Morus notabilis C.K. Schneid.</title>
        <authorList>
            <person name="He N."/>
            <person name="Zhao S."/>
        </authorList>
    </citation>
    <scope>NUCLEOTIDE SEQUENCE</scope>
</reference>
<dbReference type="InterPro" id="IPR051575">
    <property type="entry name" value="Myb-like_DNA-bd"/>
</dbReference>
<accession>W9RFI8</accession>
<keyword evidence="5" id="KW-0539">Nucleus</keyword>
<dbReference type="GO" id="GO:0042795">
    <property type="term" value="P:snRNA transcription by RNA polymerase II"/>
    <property type="evidence" value="ECO:0007669"/>
    <property type="project" value="TreeGrafter"/>
</dbReference>
<dbReference type="GO" id="GO:0000978">
    <property type="term" value="F:RNA polymerase II cis-regulatory region sequence-specific DNA binding"/>
    <property type="evidence" value="ECO:0007669"/>
    <property type="project" value="TreeGrafter"/>
</dbReference>